<dbReference type="EMBL" id="HBGH01004691">
    <property type="protein sequence ID" value="CAD9230518.1"/>
    <property type="molecule type" value="Transcribed_RNA"/>
</dbReference>
<dbReference type="Pfam" id="PF01926">
    <property type="entry name" value="MMR_HSR1"/>
    <property type="match status" value="1"/>
</dbReference>
<dbReference type="PANTHER" id="PTHR11089">
    <property type="entry name" value="GTP-BINDING PROTEIN-RELATED"/>
    <property type="match status" value="1"/>
</dbReference>
<keyword evidence="4 5" id="KW-0539">Nucleus</keyword>
<dbReference type="InterPro" id="IPR027417">
    <property type="entry name" value="P-loop_NTPase"/>
</dbReference>
<dbReference type="InterPro" id="IPR024929">
    <property type="entry name" value="GNL2_CP_dom"/>
</dbReference>
<comment type="subcellular location">
    <subcellularLocation>
        <location evidence="1 5">Nucleus</location>
        <location evidence="1 5">Nucleolus</location>
    </subcellularLocation>
</comment>
<evidence type="ECO:0000313" key="8">
    <source>
        <dbReference type="EMBL" id="CAD9230517.1"/>
    </source>
</evidence>
<dbReference type="Gene3D" id="1.10.1580.10">
    <property type="match status" value="1"/>
</dbReference>
<proteinExistence type="inferred from homology"/>
<evidence type="ECO:0000256" key="5">
    <source>
        <dbReference type="RuleBase" id="RU364023"/>
    </source>
</evidence>
<feature type="region of interest" description="Disordered" evidence="6">
    <location>
        <begin position="1"/>
        <end position="40"/>
    </location>
</feature>
<evidence type="ECO:0000256" key="6">
    <source>
        <dbReference type="SAM" id="MobiDB-lite"/>
    </source>
</evidence>
<feature type="domain" description="CP-type G" evidence="7">
    <location>
        <begin position="217"/>
        <end position="378"/>
    </location>
</feature>
<dbReference type="Pfam" id="PF08153">
    <property type="entry name" value="NGP1NT"/>
    <property type="match status" value="1"/>
</dbReference>
<dbReference type="EMBL" id="HBGH01004690">
    <property type="protein sequence ID" value="CAD9230517.1"/>
    <property type="molecule type" value="Transcribed_RNA"/>
</dbReference>
<keyword evidence="3 5" id="KW-0342">GTP-binding</keyword>
<feature type="region of interest" description="Disordered" evidence="6">
    <location>
        <begin position="156"/>
        <end position="191"/>
    </location>
</feature>
<feature type="compositionally biased region" description="Basic and acidic residues" evidence="6">
    <location>
        <begin position="15"/>
        <end position="40"/>
    </location>
</feature>
<protein>
    <recommendedName>
        <fullName evidence="5">Nucleolar GTP-binding protein 2</fullName>
    </recommendedName>
</protein>
<evidence type="ECO:0000256" key="3">
    <source>
        <dbReference type="ARBA" id="ARBA00023134"/>
    </source>
</evidence>
<comment type="similarity">
    <text evidence="5">Belongs to the TRAFAC class YlqF/YawG GTPase family. NOG2 subfamily.</text>
</comment>
<gene>
    <name evidence="8" type="ORF">CCAE0312_LOCUS2569</name>
    <name evidence="9" type="ORF">CCAE0312_LOCUS2570</name>
</gene>
<dbReference type="PANTHER" id="PTHR11089:SF9">
    <property type="entry name" value="NUCLEOLAR GTP-BINDING PROTEIN 2"/>
    <property type="match status" value="1"/>
</dbReference>
<dbReference type="InterPro" id="IPR030378">
    <property type="entry name" value="G_CP_dom"/>
</dbReference>
<dbReference type="CDD" id="cd01858">
    <property type="entry name" value="NGP_1"/>
    <property type="match status" value="1"/>
</dbReference>
<organism evidence="8">
    <name type="scientific">Compsopogon caeruleus</name>
    <dbReference type="NCBI Taxonomy" id="31354"/>
    <lineage>
        <taxon>Eukaryota</taxon>
        <taxon>Rhodophyta</taxon>
        <taxon>Compsopogonophyceae</taxon>
        <taxon>Compsopogonales</taxon>
        <taxon>Compsopogonaceae</taxon>
        <taxon>Compsopogon</taxon>
    </lineage>
</organism>
<dbReference type="PROSITE" id="PS51721">
    <property type="entry name" value="G_CP"/>
    <property type="match status" value="1"/>
</dbReference>
<dbReference type="InterPro" id="IPR050755">
    <property type="entry name" value="TRAFAC_YlqF/YawG_RiboMat"/>
</dbReference>
<dbReference type="InterPro" id="IPR023179">
    <property type="entry name" value="GTP-bd_ortho_bundle_sf"/>
</dbReference>
<dbReference type="AlphaFoldDB" id="A0A6T6BP81"/>
<evidence type="ECO:0000256" key="4">
    <source>
        <dbReference type="ARBA" id="ARBA00023242"/>
    </source>
</evidence>
<evidence type="ECO:0000256" key="1">
    <source>
        <dbReference type="ARBA" id="ARBA00004604"/>
    </source>
</evidence>
<dbReference type="GO" id="GO:0005730">
    <property type="term" value="C:nucleolus"/>
    <property type="evidence" value="ECO:0007669"/>
    <property type="project" value="UniProtKB-SubCell"/>
</dbReference>
<reference evidence="8" key="1">
    <citation type="submission" date="2021-01" db="EMBL/GenBank/DDBJ databases">
        <authorList>
            <person name="Corre E."/>
            <person name="Pelletier E."/>
            <person name="Niang G."/>
            <person name="Scheremetjew M."/>
            <person name="Finn R."/>
            <person name="Kale V."/>
            <person name="Holt S."/>
            <person name="Cochrane G."/>
            <person name="Meng A."/>
            <person name="Brown T."/>
            <person name="Cohen L."/>
        </authorList>
    </citation>
    <scope>NUCLEOTIDE SEQUENCE</scope>
    <source>
        <strain evidence="8">SAG 36.94</strain>
    </source>
</reference>
<accession>A0A6T6BP81</accession>
<dbReference type="InterPro" id="IPR006073">
    <property type="entry name" value="GTP-bd"/>
</dbReference>
<comment type="function">
    <text evidence="5">GTPase that associates with pre-60S ribosomal subunits in the nucleolus and is required for their nuclear export and maturation.</text>
</comment>
<dbReference type="InterPro" id="IPR012971">
    <property type="entry name" value="NOG2_N_dom"/>
</dbReference>
<name>A0A6T6BP81_9RHOD</name>
<dbReference type="Gene3D" id="3.40.50.300">
    <property type="entry name" value="P-loop containing nucleotide triphosphate hydrolases"/>
    <property type="match status" value="1"/>
</dbReference>
<evidence type="ECO:0000313" key="9">
    <source>
        <dbReference type="EMBL" id="CAD9230518.1"/>
    </source>
</evidence>
<feature type="region of interest" description="Disordered" evidence="6">
    <location>
        <begin position="472"/>
        <end position="532"/>
    </location>
</feature>
<sequence>MPKLKVENSAGIDGRAPKHSNDTTRRNRNEAGSLARDRSTVKRLKMYSRKAYKRDRKGRIVQGAGDLTSSIPEVGAGRVAPNRRWFGNTRTVDQKDLERFREQIGQVRADPYSVLMKKRKVPLGLLAEGTPGRELEGEKLGLLAVEPFEETFSKGRWRKRPKLSSGSRNLEALAQHSSQRTSKFEEDATEAEPSEFATFKDVDKDKVFDKGQSRRIWGELHKVVDSSDVILQVIDARDPLGTRCAWLERFVARDCPHKHIVLILNKCDLVPTWVTSRWLRILSREYPTLAFHSSINNSFGKGSLINLLRQFRKLHSDRKSISCGLVGYPNVGKSSVINTLRGKKVVNVAPVPGETKVWQYITLFKQIYLVDCPGVVHESGKDNDVDAVLKGVVRVESLRDDSARFIPAVLERVKVEHVEQAYGVKGWLDADDFLENLARKSGKLLKKGEPDTNMVARRVLLDFQRGKIPWFVPPPDERMESETKEREYEVLVPEQNLDQLGRGGPQPNTDSGSEGSERLNLAEDQGESDDDS</sequence>
<keyword evidence="2 5" id="KW-0547">Nucleotide-binding</keyword>
<dbReference type="PRINTS" id="PR00326">
    <property type="entry name" value="GTP1OBG"/>
</dbReference>
<dbReference type="FunFam" id="3.40.50.300:FF:000559">
    <property type="entry name" value="Nuclear/nucleolar GTPase 2"/>
    <property type="match status" value="1"/>
</dbReference>
<evidence type="ECO:0000256" key="2">
    <source>
        <dbReference type="ARBA" id="ARBA00022741"/>
    </source>
</evidence>
<evidence type="ECO:0000259" key="7">
    <source>
        <dbReference type="PROSITE" id="PS51721"/>
    </source>
</evidence>
<feature type="compositionally biased region" description="Basic and acidic residues" evidence="6">
    <location>
        <begin position="475"/>
        <end position="489"/>
    </location>
</feature>
<dbReference type="SUPFAM" id="SSF52540">
    <property type="entry name" value="P-loop containing nucleoside triphosphate hydrolases"/>
    <property type="match status" value="1"/>
</dbReference>
<dbReference type="GO" id="GO:0005525">
    <property type="term" value="F:GTP binding"/>
    <property type="evidence" value="ECO:0007669"/>
    <property type="project" value="UniProtKB-KW"/>
</dbReference>